<accession>A0ABT0TZG7</accession>
<keyword evidence="1" id="KW-0472">Membrane</keyword>
<proteinExistence type="predicted"/>
<feature type="transmembrane region" description="Helical" evidence="1">
    <location>
        <begin position="351"/>
        <end position="369"/>
    </location>
</feature>
<evidence type="ECO:0000313" key="5">
    <source>
        <dbReference type="Proteomes" id="UP001202961"/>
    </source>
</evidence>
<name>A0ABT0TZG7_9BACT</name>
<protein>
    <submittedName>
        <fullName evidence="4">DUF5658 family protein</fullName>
    </submittedName>
</protein>
<keyword evidence="5" id="KW-1185">Reference proteome</keyword>
<feature type="transmembrane region" description="Helical" evidence="1">
    <location>
        <begin position="237"/>
        <end position="258"/>
    </location>
</feature>
<dbReference type="RefSeq" id="WP_250927627.1">
    <property type="nucleotide sequence ID" value="NZ_JAMQBK010000015.1"/>
</dbReference>
<evidence type="ECO:0000256" key="2">
    <source>
        <dbReference type="SAM" id="SignalP"/>
    </source>
</evidence>
<feature type="chain" id="PRO_5046270134" evidence="2">
    <location>
        <begin position="31"/>
        <end position="374"/>
    </location>
</feature>
<sequence length="374" mass="41375">MKFKFTNPALVNRVLATLLVTVSIATVSYAQPGRNGRNDIGPGKSIESDRGFLFVDAVYLSPPYTIEFEEDSICINGEKYTADSFDLSGYSNRGRGMRGGGFRGMSFRGGDRFRNEEMQESATFNLLWAASRDFSMLSAGAIVVLKSEAPPMVVWPSQHGFELLESLLATSSNAKRSADLPDAVRSSADQETWRHLVANFHSTPDFVERATKLTEELNAIELNAERQFAAVQLSQRISYPLTMFAIVLVVIAVGHLLSNAAQANLDSDDPKVKQTIKKSTISSLVILGMMSVIDLVWTLIAHQSGSMREMNPLGSRLIADPIQLIAFKIVVTSISIGLLFWLRELPLARKAIWWCCLVLTLLTARWVTFQSLFA</sequence>
<dbReference type="EMBL" id="JAMQBK010000015">
    <property type="protein sequence ID" value="MCM2369957.1"/>
    <property type="molecule type" value="Genomic_DNA"/>
</dbReference>
<reference evidence="4 5" key="1">
    <citation type="journal article" date="2022" name="Syst. Appl. Microbiol.">
        <title>Rhodopirellula aestuarii sp. nov., a novel member of the genus Rhodopirellula isolated from brackish sediments collected in the Tagus River estuary, Portugal.</title>
        <authorList>
            <person name="Vitorino I.R."/>
            <person name="Klimek D."/>
            <person name="Calusinska M."/>
            <person name="Lobo-da-Cunha A."/>
            <person name="Vasconcelos V."/>
            <person name="Lage O.M."/>
        </authorList>
    </citation>
    <scope>NUCLEOTIDE SEQUENCE [LARGE SCALE GENOMIC DNA]</scope>
    <source>
        <strain evidence="4 5">ICT_H3.1</strain>
    </source>
</reference>
<evidence type="ECO:0000313" key="4">
    <source>
        <dbReference type="EMBL" id="MCM2369957.1"/>
    </source>
</evidence>
<dbReference type="Proteomes" id="UP001202961">
    <property type="component" value="Unassembled WGS sequence"/>
</dbReference>
<feature type="domain" description="DUF5658" evidence="3">
    <location>
        <begin position="286"/>
        <end position="358"/>
    </location>
</feature>
<gene>
    <name evidence="4" type="ORF">NB063_04895</name>
</gene>
<evidence type="ECO:0000259" key="3">
    <source>
        <dbReference type="Pfam" id="PF18902"/>
    </source>
</evidence>
<organism evidence="4 5">
    <name type="scientific">Aporhodopirellula aestuarii</name>
    <dbReference type="NCBI Taxonomy" id="2950107"/>
    <lineage>
        <taxon>Bacteria</taxon>
        <taxon>Pseudomonadati</taxon>
        <taxon>Planctomycetota</taxon>
        <taxon>Planctomycetia</taxon>
        <taxon>Pirellulales</taxon>
        <taxon>Pirellulaceae</taxon>
        <taxon>Aporhodopirellula</taxon>
    </lineage>
</organism>
<dbReference type="Pfam" id="PF18902">
    <property type="entry name" value="DUF5658"/>
    <property type="match status" value="1"/>
</dbReference>
<comment type="caution">
    <text evidence="4">The sequence shown here is derived from an EMBL/GenBank/DDBJ whole genome shotgun (WGS) entry which is preliminary data.</text>
</comment>
<keyword evidence="2" id="KW-0732">Signal</keyword>
<feature type="transmembrane region" description="Helical" evidence="1">
    <location>
        <begin position="322"/>
        <end position="342"/>
    </location>
</feature>
<feature type="signal peptide" evidence="2">
    <location>
        <begin position="1"/>
        <end position="30"/>
    </location>
</feature>
<keyword evidence="1" id="KW-0812">Transmembrane</keyword>
<evidence type="ECO:0000256" key="1">
    <source>
        <dbReference type="SAM" id="Phobius"/>
    </source>
</evidence>
<feature type="transmembrane region" description="Helical" evidence="1">
    <location>
        <begin position="279"/>
        <end position="302"/>
    </location>
</feature>
<keyword evidence="1" id="KW-1133">Transmembrane helix</keyword>
<dbReference type="InterPro" id="IPR043717">
    <property type="entry name" value="DUF5658"/>
</dbReference>